<name>A0A1F6VK73_9PROT</name>
<feature type="chain" id="PRO_5009527280" evidence="6">
    <location>
        <begin position="19"/>
        <end position="354"/>
    </location>
</feature>
<evidence type="ECO:0000259" key="7">
    <source>
        <dbReference type="Pfam" id="PF00082"/>
    </source>
</evidence>
<evidence type="ECO:0000256" key="2">
    <source>
        <dbReference type="ARBA" id="ARBA00022670"/>
    </source>
</evidence>
<dbReference type="SUPFAM" id="SSF52743">
    <property type="entry name" value="Subtilisin-like"/>
    <property type="match status" value="1"/>
</dbReference>
<evidence type="ECO:0000256" key="3">
    <source>
        <dbReference type="ARBA" id="ARBA00022801"/>
    </source>
</evidence>
<evidence type="ECO:0000256" key="5">
    <source>
        <dbReference type="PROSITE-ProRule" id="PRU01240"/>
    </source>
</evidence>
<comment type="similarity">
    <text evidence="1 5">Belongs to the peptidase S8 family.</text>
</comment>
<organism evidence="9 10">
    <name type="scientific">Candidatus Muproteobacteria bacterium RBG_16_60_9</name>
    <dbReference type="NCBI Taxonomy" id="1817755"/>
    <lineage>
        <taxon>Bacteria</taxon>
        <taxon>Pseudomonadati</taxon>
        <taxon>Pseudomonadota</taxon>
        <taxon>Candidatus Muproteobacteria</taxon>
    </lineage>
</organism>
<dbReference type="Pfam" id="PF22148">
    <property type="entry name" value="Fervidolysin_NPro-like"/>
    <property type="match status" value="1"/>
</dbReference>
<protein>
    <submittedName>
        <fullName evidence="9">Uncharacterized protein</fullName>
    </submittedName>
</protein>
<feature type="signal peptide" evidence="6">
    <location>
        <begin position="1"/>
        <end position="18"/>
    </location>
</feature>
<dbReference type="InterPro" id="IPR000209">
    <property type="entry name" value="Peptidase_S8/S53_dom"/>
</dbReference>
<proteinExistence type="inferred from homology"/>
<dbReference type="PROSITE" id="PS51892">
    <property type="entry name" value="SUBTILASE"/>
    <property type="match status" value="1"/>
</dbReference>
<dbReference type="PROSITE" id="PS00136">
    <property type="entry name" value="SUBTILASE_ASP"/>
    <property type="match status" value="1"/>
</dbReference>
<sequence>MVLLLACFSAAASIGFSALTTGQVTSRQLVKARNIGSFVSDEVLVKFKSDVTSQARLGVMTSFGDRPLRMSVGSRGVSLVKLAPGRSVEAAMTAYRAMADVESVQPNYIYKKLLAPNDPSYAQLWGLRNTGQTVTGGGFPSSKVPGADIGMESAWDLNGGDCSPIIVAVLDSGVNYTHADLVDNMWDGLSAGFPNHGQNFVFGENANDPMPADADGHGTHVAATIGAVGNNGVGTSGVCWKVQLMALRALTANGGTTTSVTDGLHFAVTHGAKVVNMSFGGSGFDPMFENEIINARNNGVVVVAAAGNDGADNDNPATPQYPCNFLQDNVICVAALDQGFNRTSFSNFGSTSGL</sequence>
<feature type="domain" description="Fervidolysin-like N-terminal prodomain" evidence="8">
    <location>
        <begin position="28"/>
        <end position="107"/>
    </location>
</feature>
<keyword evidence="3" id="KW-0378">Hydrolase</keyword>
<feature type="domain" description="Peptidase S8/S53" evidence="7">
    <location>
        <begin position="165"/>
        <end position="352"/>
    </location>
</feature>
<keyword evidence="2" id="KW-0645">Protease</keyword>
<dbReference type="InterPro" id="IPR050131">
    <property type="entry name" value="Peptidase_S8_subtilisin-like"/>
</dbReference>
<evidence type="ECO:0000313" key="9">
    <source>
        <dbReference type="EMBL" id="OGI70057.1"/>
    </source>
</evidence>
<dbReference type="GO" id="GO:0006508">
    <property type="term" value="P:proteolysis"/>
    <property type="evidence" value="ECO:0007669"/>
    <property type="project" value="UniProtKB-KW"/>
</dbReference>
<dbReference type="Pfam" id="PF00082">
    <property type="entry name" value="Peptidase_S8"/>
    <property type="match status" value="1"/>
</dbReference>
<dbReference type="Proteomes" id="UP000179076">
    <property type="component" value="Unassembled WGS sequence"/>
</dbReference>
<evidence type="ECO:0000256" key="1">
    <source>
        <dbReference type="ARBA" id="ARBA00011073"/>
    </source>
</evidence>
<dbReference type="InterPro" id="IPR036852">
    <property type="entry name" value="Peptidase_S8/S53_dom_sf"/>
</dbReference>
<dbReference type="InterPro" id="IPR054399">
    <property type="entry name" value="Fervidolysin-like_N_prodom"/>
</dbReference>
<dbReference type="GO" id="GO:0004252">
    <property type="term" value="F:serine-type endopeptidase activity"/>
    <property type="evidence" value="ECO:0007669"/>
    <property type="project" value="InterPro"/>
</dbReference>
<dbReference type="AlphaFoldDB" id="A0A1F6VK73"/>
<evidence type="ECO:0000313" key="10">
    <source>
        <dbReference type="Proteomes" id="UP000179076"/>
    </source>
</evidence>
<evidence type="ECO:0000256" key="6">
    <source>
        <dbReference type="SAM" id="SignalP"/>
    </source>
</evidence>
<comment type="caution">
    <text evidence="9">The sequence shown here is derived from an EMBL/GenBank/DDBJ whole genome shotgun (WGS) entry which is preliminary data.</text>
</comment>
<dbReference type="InterPro" id="IPR023827">
    <property type="entry name" value="Peptidase_S8_Asp-AS"/>
</dbReference>
<keyword evidence="6" id="KW-0732">Signal</keyword>
<dbReference type="PRINTS" id="PR00723">
    <property type="entry name" value="SUBTILISIN"/>
</dbReference>
<dbReference type="PANTHER" id="PTHR43806:SF11">
    <property type="entry name" value="CEREVISIN-RELATED"/>
    <property type="match status" value="1"/>
</dbReference>
<dbReference type="PANTHER" id="PTHR43806">
    <property type="entry name" value="PEPTIDASE S8"/>
    <property type="match status" value="1"/>
</dbReference>
<evidence type="ECO:0000256" key="4">
    <source>
        <dbReference type="ARBA" id="ARBA00022825"/>
    </source>
</evidence>
<dbReference type="Gene3D" id="3.40.50.200">
    <property type="entry name" value="Peptidase S8/S53 domain"/>
    <property type="match status" value="1"/>
</dbReference>
<accession>A0A1F6VK73</accession>
<comment type="caution">
    <text evidence="5">Lacks conserved residue(s) required for the propagation of feature annotation.</text>
</comment>
<gene>
    <name evidence="9" type="ORF">A2W18_03600</name>
</gene>
<reference evidence="9 10" key="1">
    <citation type="journal article" date="2016" name="Nat. Commun.">
        <title>Thousands of microbial genomes shed light on interconnected biogeochemical processes in an aquifer system.</title>
        <authorList>
            <person name="Anantharaman K."/>
            <person name="Brown C.T."/>
            <person name="Hug L.A."/>
            <person name="Sharon I."/>
            <person name="Castelle C.J."/>
            <person name="Probst A.J."/>
            <person name="Thomas B.C."/>
            <person name="Singh A."/>
            <person name="Wilkins M.J."/>
            <person name="Karaoz U."/>
            <person name="Brodie E.L."/>
            <person name="Williams K.H."/>
            <person name="Hubbard S.S."/>
            <person name="Banfield J.F."/>
        </authorList>
    </citation>
    <scope>NUCLEOTIDE SEQUENCE [LARGE SCALE GENOMIC DNA]</scope>
</reference>
<keyword evidence="4" id="KW-0720">Serine protease</keyword>
<evidence type="ECO:0000259" key="8">
    <source>
        <dbReference type="Pfam" id="PF22148"/>
    </source>
</evidence>
<dbReference type="EMBL" id="MFSP01000008">
    <property type="protein sequence ID" value="OGI70057.1"/>
    <property type="molecule type" value="Genomic_DNA"/>
</dbReference>
<dbReference type="InterPro" id="IPR015500">
    <property type="entry name" value="Peptidase_S8_subtilisin-rel"/>
</dbReference>